<evidence type="ECO:0000259" key="7">
    <source>
        <dbReference type="SMART" id="SM01372"/>
    </source>
</evidence>
<dbReference type="GeneID" id="106666261"/>
<proteinExistence type="inferred from homology"/>
<dbReference type="GO" id="GO:0000981">
    <property type="term" value="F:DNA-binding transcription factor activity, RNA polymerase II-specific"/>
    <property type="evidence" value="ECO:0007669"/>
    <property type="project" value="TreeGrafter"/>
</dbReference>
<feature type="domain" description="E2F/DP family winged-helix DNA-binding" evidence="7">
    <location>
        <begin position="203"/>
        <end position="281"/>
    </location>
</feature>
<evidence type="ECO:0000256" key="6">
    <source>
        <dbReference type="SAM" id="MobiDB-lite"/>
    </source>
</evidence>
<dbReference type="AlphaFoldDB" id="A0A8I6RP32"/>
<reference evidence="8" key="1">
    <citation type="submission" date="2022-01" db="UniProtKB">
        <authorList>
            <consortium name="EnsemblMetazoa"/>
        </authorList>
    </citation>
    <scope>IDENTIFICATION</scope>
</reference>
<accession>A0A8I6RP32</accession>
<keyword evidence="3 5" id="KW-0238">DNA-binding</keyword>
<dbReference type="InterPro" id="IPR003316">
    <property type="entry name" value="E2F_WHTH_DNA-bd_dom"/>
</dbReference>
<comment type="subcellular location">
    <subcellularLocation>
        <location evidence="5">Nucleus</location>
    </subcellularLocation>
</comment>
<dbReference type="InterPro" id="IPR036390">
    <property type="entry name" value="WH_DNA-bd_sf"/>
</dbReference>
<protein>
    <recommendedName>
        <fullName evidence="7">E2F/DP family winged-helix DNA-binding domain-containing protein</fullName>
    </recommendedName>
</protein>
<keyword evidence="2 5" id="KW-0805">Transcription regulation</keyword>
<dbReference type="InterPro" id="IPR015633">
    <property type="entry name" value="E2F"/>
</dbReference>
<dbReference type="Pfam" id="PF02319">
    <property type="entry name" value="WHD_E2F_TDP"/>
    <property type="match status" value="2"/>
</dbReference>
<evidence type="ECO:0000313" key="8">
    <source>
        <dbReference type="EnsemblMetazoa" id="XP_014248820.1"/>
    </source>
</evidence>
<dbReference type="GO" id="GO:0000978">
    <property type="term" value="F:RNA polymerase II cis-regulatory region sequence-specific DNA binding"/>
    <property type="evidence" value="ECO:0007669"/>
    <property type="project" value="InterPro"/>
</dbReference>
<dbReference type="GO" id="GO:0090575">
    <property type="term" value="C:RNA polymerase II transcription regulator complex"/>
    <property type="evidence" value="ECO:0007669"/>
    <property type="project" value="TreeGrafter"/>
</dbReference>
<evidence type="ECO:0000256" key="4">
    <source>
        <dbReference type="ARBA" id="ARBA00023163"/>
    </source>
</evidence>
<dbReference type="InterPro" id="IPR036388">
    <property type="entry name" value="WH-like_DNA-bd_sf"/>
</dbReference>
<dbReference type="OrthoDB" id="5318at2759"/>
<keyword evidence="5" id="KW-0539">Nucleus</keyword>
<dbReference type="SUPFAM" id="SSF46785">
    <property type="entry name" value="Winged helix' DNA-binding domain"/>
    <property type="match status" value="2"/>
</dbReference>
<dbReference type="PANTHER" id="PTHR12081:SF7">
    <property type="entry name" value="TRANSCRIPTION FACTOR EFL-3"/>
    <property type="match status" value="1"/>
</dbReference>
<dbReference type="KEGG" id="clec:106666261"/>
<feature type="region of interest" description="Disordered" evidence="6">
    <location>
        <begin position="40"/>
        <end position="60"/>
    </location>
</feature>
<feature type="compositionally biased region" description="Low complexity" evidence="6">
    <location>
        <begin position="51"/>
        <end position="60"/>
    </location>
</feature>
<evidence type="ECO:0000256" key="5">
    <source>
        <dbReference type="RuleBase" id="RU003796"/>
    </source>
</evidence>
<dbReference type="EnsemblMetazoa" id="XM_014393334.2">
    <property type="protein sequence ID" value="XP_014248820.1"/>
    <property type="gene ID" value="LOC106666261"/>
</dbReference>
<evidence type="ECO:0000313" key="9">
    <source>
        <dbReference type="Proteomes" id="UP000494040"/>
    </source>
</evidence>
<name>A0A8I6RP32_CIMLE</name>
<dbReference type="RefSeq" id="XP_014248820.1">
    <property type="nucleotide sequence ID" value="XM_014393334.2"/>
</dbReference>
<evidence type="ECO:0000256" key="2">
    <source>
        <dbReference type="ARBA" id="ARBA00023015"/>
    </source>
</evidence>
<keyword evidence="4 5" id="KW-0804">Transcription</keyword>
<sequence length="465" mass="52577">MEFASPPKRVVLGDLSTNGNSPISPMANLKLLTKVATGHFNEEDPSKLPDNPTNSNNNNNNCDEQKVEFFKTSRRFRSLSYMCKKFLSTYKLEQPTGHFQQISLGSLATELGIEKRRVYDIINVVSSLLMAVKVCKDKYYWYGNQKLPGLLSQLKAFALLNKFDEQVRDFIKNHQQQSIVAFSEKEPVVNGALKITTGNQTVFEENRIGVLCQKFIMLFLVNEENWPLNLNVISKLVLTKDIQDKTGMRRLYDVANVLEALGIVKKCSNHEFKKPAFMYCGPRIEATDHFEPDKVFNEYSIHNWDSFGDTNSESSSDGVGLSKFPTVKESSDAKSGFDCLGPPAKKRLLFPLQEERPEEEKITVTPLIESMTRSQKVQRPCVTFIKAPASSFRFSSNRITTSVSDVNKNSRPLPKKEISPSKTVVLNRLDHLRLVKRVTISNIQNGAIYKAVVSNGNMVQFVKLQ</sequence>
<evidence type="ECO:0000256" key="1">
    <source>
        <dbReference type="ARBA" id="ARBA00010940"/>
    </source>
</evidence>
<dbReference type="PANTHER" id="PTHR12081">
    <property type="entry name" value="TRANSCRIPTION FACTOR E2F"/>
    <property type="match status" value="1"/>
</dbReference>
<comment type="similarity">
    <text evidence="1 5">Belongs to the E2F/DP family.</text>
</comment>
<dbReference type="Gene3D" id="1.10.10.10">
    <property type="entry name" value="Winged helix-like DNA-binding domain superfamily/Winged helix DNA-binding domain"/>
    <property type="match status" value="2"/>
</dbReference>
<dbReference type="SMART" id="SM01372">
    <property type="entry name" value="E2F_TDP"/>
    <property type="match status" value="2"/>
</dbReference>
<keyword evidence="9" id="KW-1185">Reference proteome</keyword>
<dbReference type="Proteomes" id="UP000494040">
    <property type="component" value="Unassembled WGS sequence"/>
</dbReference>
<organism evidence="8 9">
    <name type="scientific">Cimex lectularius</name>
    <name type="common">Bed bug</name>
    <name type="synonym">Acanthia lectularia</name>
    <dbReference type="NCBI Taxonomy" id="79782"/>
    <lineage>
        <taxon>Eukaryota</taxon>
        <taxon>Metazoa</taxon>
        <taxon>Ecdysozoa</taxon>
        <taxon>Arthropoda</taxon>
        <taxon>Hexapoda</taxon>
        <taxon>Insecta</taxon>
        <taxon>Pterygota</taxon>
        <taxon>Neoptera</taxon>
        <taxon>Paraneoptera</taxon>
        <taxon>Hemiptera</taxon>
        <taxon>Heteroptera</taxon>
        <taxon>Panheteroptera</taxon>
        <taxon>Cimicomorpha</taxon>
        <taxon>Cimicidae</taxon>
        <taxon>Cimex</taxon>
    </lineage>
</organism>
<feature type="domain" description="E2F/DP family winged-helix DNA-binding" evidence="7">
    <location>
        <begin position="74"/>
        <end position="143"/>
    </location>
</feature>
<evidence type="ECO:0000256" key="3">
    <source>
        <dbReference type="ARBA" id="ARBA00023125"/>
    </source>
</evidence>